<keyword evidence="2" id="KW-0547">Nucleotide-binding</keyword>
<keyword evidence="6" id="KW-0413">Isomerase</keyword>
<dbReference type="GeneID" id="14903226"/>
<dbReference type="InterPro" id="IPR001650">
    <property type="entry name" value="Helicase_C-like"/>
</dbReference>
<keyword evidence="13" id="KW-1185">Reference proteome</keyword>
<dbReference type="PANTHER" id="PTHR11274">
    <property type="entry name" value="RAD25/XP-B DNA REPAIR HELICASE"/>
    <property type="match status" value="1"/>
</dbReference>
<dbReference type="eggNOG" id="KOG1123">
    <property type="taxonomic scope" value="Eukaryota"/>
</dbReference>
<evidence type="ECO:0000259" key="10">
    <source>
        <dbReference type="PROSITE" id="PS51192"/>
    </source>
</evidence>
<dbReference type="InterPro" id="IPR001161">
    <property type="entry name" value="XPB/Ssl2"/>
</dbReference>
<dbReference type="NCBIfam" id="TIGR00603">
    <property type="entry name" value="rad25"/>
    <property type="match status" value="1"/>
</dbReference>
<dbReference type="RefSeq" id="XP_004024038.1">
    <property type="nucleotide sequence ID" value="XM_004023989.1"/>
</dbReference>
<evidence type="ECO:0000256" key="9">
    <source>
        <dbReference type="ARBA" id="ARBA00048988"/>
    </source>
</evidence>
<dbReference type="GO" id="GO:0006289">
    <property type="term" value="P:nucleotide-excision repair"/>
    <property type="evidence" value="ECO:0007669"/>
    <property type="project" value="InterPro"/>
</dbReference>
<evidence type="ECO:0000256" key="8">
    <source>
        <dbReference type="ARBA" id="ARBA00034808"/>
    </source>
</evidence>
<dbReference type="GO" id="GO:0043138">
    <property type="term" value="F:3'-5' DNA helicase activity"/>
    <property type="evidence" value="ECO:0007669"/>
    <property type="project" value="UniProtKB-EC"/>
</dbReference>
<comment type="similarity">
    <text evidence="1">Belongs to the helicase family. RAD25/XPB subfamily.</text>
</comment>
<dbReference type="STRING" id="857967.G0R5T3"/>
<dbReference type="GO" id="GO:0005675">
    <property type="term" value="C:transcription factor TFIIH holo complex"/>
    <property type="evidence" value="ECO:0007669"/>
    <property type="project" value="TreeGrafter"/>
</dbReference>
<dbReference type="SMART" id="SM00487">
    <property type="entry name" value="DEXDc"/>
    <property type="match status" value="1"/>
</dbReference>
<evidence type="ECO:0000256" key="5">
    <source>
        <dbReference type="ARBA" id="ARBA00022840"/>
    </source>
</evidence>
<evidence type="ECO:0000256" key="6">
    <source>
        <dbReference type="ARBA" id="ARBA00023235"/>
    </source>
</evidence>
<dbReference type="GO" id="GO:0016787">
    <property type="term" value="F:hydrolase activity"/>
    <property type="evidence" value="ECO:0007669"/>
    <property type="project" value="UniProtKB-KW"/>
</dbReference>
<dbReference type="SMART" id="SM00490">
    <property type="entry name" value="HELICc"/>
    <property type="match status" value="1"/>
</dbReference>
<accession>G0R5T3</accession>
<dbReference type="GO" id="GO:0005524">
    <property type="term" value="F:ATP binding"/>
    <property type="evidence" value="ECO:0007669"/>
    <property type="project" value="UniProtKB-KW"/>
</dbReference>
<sequence length="513" mass="59961">MTLFSMYTAMSLDLTAKIIQKKLLEYSKNKKLPESTINYIEQHTNKFGCAFLYMYEQNYYLKIDQKELNNAIPEHQSLMEQVDYFPQQNENENTLENIFISGKARSGIIVLPCGAGKTLLGIIVAEKIKRSTLVICDIDTATKQWKTEFLRWTNIKEDKIVIRTGQRKDEIPQNGEPFILITTYKQLTSVMNRVNNQKKNNINRTQYDEMDRDVTDIIHNQQWGLCLADETQMSAAETYREIFKQFKFKMKIGLTATPYREDNRITDLFHMIGPKLYEVNISELIQDGHLAKPYCVVFRVKMAEKAKQLLQEKPQCDVVAYTGNQKKFKLLAYLIKLHEIRGDKILVFCDSIAVLEEFSKRLCYPVICGNVKKLDEKLAWLEMFRKGHINTLFLSRVGDTALDLPSANVLIQIGFHFGSRKQEVQRLGRIMRRKEGQKGEYNAYFYTIISKDTRQAQIYYHRQKCLVDLGLDFEVIDEDKLEYDNDILDQITLNLCMLMEQEDAYMRQDVNDD</sequence>
<organism evidence="12 13">
    <name type="scientific">Ichthyophthirius multifiliis</name>
    <name type="common">White spot disease agent</name>
    <name type="synonym">Ich</name>
    <dbReference type="NCBI Taxonomy" id="5932"/>
    <lineage>
        <taxon>Eukaryota</taxon>
        <taxon>Sar</taxon>
        <taxon>Alveolata</taxon>
        <taxon>Ciliophora</taxon>
        <taxon>Intramacronucleata</taxon>
        <taxon>Oligohymenophorea</taxon>
        <taxon>Hymenostomatida</taxon>
        <taxon>Ophryoglenina</taxon>
        <taxon>Ichthyophthirius</taxon>
    </lineage>
</organism>
<dbReference type="Pfam" id="PF04851">
    <property type="entry name" value="ResIII"/>
    <property type="match status" value="1"/>
</dbReference>
<gene>
    <name evidence="12" type="ORF">IMG5_200940</name>
</gene>
<dbReference type="Gene3D" id="3.40.50.300">
    <property type="entry name" value="P-loop containing nucleotide triphosphate hydrolases"/>
    <property type="match status" value="2"/>
</dbReference>
<protein>
    <recommendedName>
        <fullName evidence="8">DNA 3'-5' helicase</fullName>
        <ecNumber evidence="8">5.6.2.4</ecNumber>
    </recommendedName>
</protein>
<dbReference type="OrthoDB" id="10262986at2759"/>
<evidence type="ECO:0000256" key="2">
    <source>
        <dbReference type="ARBA" id="ARBA00022741"/>
    </source>
</evidence>
<feature type="domain" description="Helicase ATP-binding" evidence="10">
    <location>
        <begin position="98"/>
        <end position="276"/>
    </location>
</feature>
<comment type="catalytic activity">
    <reaction evidence="9">
        <text>ATP + H2O = ADP + phosphate + H(+)</text>
        <dbReference type="Rhea" id="RHEA:13065"/>
        <dbReference type="ChEBI" id="CHEBI:15377"/>
        <dbReference type="ChEBI" id="CHEBI:15378"/>
        <dbReference type="ChEBI" id="CHEBI:30616"/>
        <dbReference type="ChEBI" id="CHEBI:43474"/>
        <dbReference type="ChEBI" id="CHEBI:456216"/>
        <dbReference type="EC" id="5.6.2.4"/>
    </reaction>
</comment>
<dbReference type="Pfam" id="PF16203">
    <property type="entry name" value="ERCC3_RAD25_C"/>
    <property type="match status" value="1"/>
</dbReference>
<evidence type="ECO:0000256" key="7">
    <source>
        <dbReference type="ARBA" id="ARBA00034617"/>
    </source>
</evidence>
<evidence type="ECO:0000313" key="12">
    <source>
        <dbReference type="EMBL" id="EGR27154.1"/>
    </source>
</evidence>
<dbReference type="GO" id="GO:0097550">
    <property type="term" value="C:transcription preinitiation complex"/>
    <property type="evidence" value="ECO:0007669"/>
    <property type="project" value="TreeGrafter"/>
</dbReference>
<dbReference type="EC" id="5.6.2.4" evidence="8"/>
<dbReference type="InterPro" id="IPR032438">
    <property type="entry name" value="ERCC3_RAD25_C"/>
</dbReference>
<dbReference type="InterPro" id="IPR050615">
    <property type="entry name" value="ATP-dep_DNA_Helicase"/>
</dbReference>
<dbReference type="GO" id="GO:0003677">
    <property type="term" value="F:DNA binding"/>
    <property type="evidence" value="ECO:0007669"/>
    <property type="project" value="InterPro"/>
</dbReference>
<proteinExistence type="inferred from homology"/>
<evidence type="ECO:0000259" key="11">
    <source>
        <dbReference type="PROSITE" id="PS51194"/>
    </source>
</evidence>
<feature type="domain" description="Helicase C-terminal" evidence="11">
    <location>
        <begin position="329"/>
        <end position="511"/>
    </location>
</feature>
<reference evidence="12 13" key="1">
    <citation type="submission" date="2011-07" db="EMBL/GenBank/DDBJ databases">
        <authorList>
            <person name="Coyne R."/>
            <person name="Brami D."/>
            <person name="Johnson J."/>
            <person name="Hostetler J."/>
            <person name="Hannick L."/>
            <person name="Clark T."/>
            <person name="Cassidy-Hanley D."/>
            <person name="Inman J."/>
        </authorList>
    </citation>
    <scope>NUCLEOTIDE SEQUENCE [LARGE SCALE GENOMIC DNA]</scope>
    <source>
        <strain evidence="12 13">G5</strain>
    </source>
</reference>
<evidence type="ECO:0000256" key="1">
    <source>
        <dbReference type="ARBA" id="ARBA00006637"/>
    </source>
</evidence>
<keyword evidence="3" id="KW-0378">Hydrolase</keyword>
<evidence type="ECO:0000313" key="13">
    <source>
        <dbReference type="Proteomes" id="UP000008983"/>
    </source>
</evidence>
<dbReference type="AlphaFoldDB" id="G0R5T3"/>
<dbReference type="GO" id="GO:0000112">
    <property type="term" value="C:nucleotide-excision repair factor 3 complex"/>
    <property type="evidence" value="ECO:0007669"/>
    <property type="project" value="TreeGrafter"/>
</dbReference>
<dbReference type="SUPFAM" id="SSF52540">
    <property type="entry name" value="P-loop containing nucleoside triphosphate hydrolases"/>
    <property type="match status" value="2"/>
</dbReference>
<dbReference type="PROSITE" id="PS51194">
    <property type="entry name" value="HELICASE_CTER"/>
    <property type="match status" value="1"/>
</dbReference>
<comment type="catalytic activity">
    <reaction evidence="7">
        <text>Couples ATP hydrolysis with the unwinding of duplex DNA by translocating in the 3'-5' direction.</text>
        <dbReference type="EC" id="5.6.2.4"/>
    </reaction>
</comment>
<dbReference type="Proteomes" id="UP000008983">
    <property type="component" value="Unassembled WGS sequence"/>
</dbReference>
<evidence type="ECO:0000256" key="3">
    <source>
        <dbReference type="ARBA" id="ARBA00022801"/>
    </source>
</evidence>
<dbReference type="OMA" id="CITHQTE"/>
<name>G0R5T3_ICHMU</name>
<dbReference type="EMBL" id="GL984386">
    <property type="protein sequence ID" value="EGR27154.1"/>
    <property type="molecule type" value="Genomic_DNA"/>
</dbReference>
<dbReference type="PANTHER" id="PTHR11274:SF0">
    <property type="entry name" value="GENERAL TRANSCRIPTION AND DNA REPAIR FACTOR IIH HELICASE SUBUNIT XPB"/>
    <property type="match status" value="1"/>
</dbReference>
<keyword evidence="4" id="KW-0347">Helicase</keyword>
<dbReference type="InParanoid" id="G0R5T3"/>
<dbReference type="InterPro" id="IPR014001">
    <property type="entry name" value="Helicase_ATP-bd"/>
</dbReference>
<dbReference type="InterPro" id="IPR027417">
    <property type="entry name" value="P-loop_NTPase"/>
</dbReference>
<dbReference type="InterPro" id="IPR006935">
    <property type="entry name" value="Helicase/UvrB_N"/>
</dbReference>
<evidence type="ECO:0000256" key="4">
    <source>
        <dbReference type="ARBA" id="ARBA00022806"/>
    </source>
</evidence>
<keyword evidence="5" id="KW-0067">ATP-binding</keyword>
<dbReference type="GO" id="GO:0006367">
    <property type="term" value="P:transcription initiation at RNA polymerase II promoter"/>
    <property type="evidence" value="ECO:0007669"/>
    <property type="project" value="InterPro"/>
</dbReference>
<dbReference type="PROSITE" id="PS51192">
    <property type="entry name" value="HELICASE_ATP_BIND_1"/>
    <property type="match status" value="1"/>
</dbReference>